<keyword evidence="7" id="KW-0812">Transmembrane</keyword>
<dbReference type="GO" id="GO:0006351">
    <property type="term" value="P:DNA-templated transcription"/>
    <property type="evidence" value="ECO:0007669"/>
    <property type="project" value="TreeGrafter"/>
</dbReference>
<keyword evidence="5" id="KW-0460">Magnesium</keyword>
<organism evidence="9 10">
    <name type="scientific">Candidatus Kaiserbacteria bacterium RIFCSPHIGHO2_02_FULL_55_20</name>
    <dbReference type="NCBI Taxonomy" id="1798497"/>
    <lineage>
        <taxon>Bacteria</taxon>
        <taxon>Candidatus Kaiseribacteriota</taxon>
    </lineage>
</organism>
<feature type="domain" description="Transcriptional repressor PaaX-like central Cas2-like" evidence="8">
    <location>
        <begin position="103"/>
        <end position="173"/>
    </location>
</feature>
<keyword evidence="3 9" id="KW-0255">Endonuclease</keyword>
<keyword evidence="6" id="KW-0051">Antiviral defense</keyword>
<dbReference type="STRING" id="1798497.A3D71_04475"/>
<dbReference type="GO" id="GO:0004521">
    <property type="term" value="F:RNA endonuclease activity"/>
    <property type="evidence" value="ECO:0007669"/>
    <property type="project" value="InterPro"/>
</dbReference>
<comment type="caution">
    <text evidence="9">The sequence shown here is derived from an EMBL/GenBank/DDBJ whole genome shotgun (WGS) entry which is preliminary data.</text>
</comment>
<dbReference type="InterPro" id="IPR048846">
    <property type="entry name" value="PaaX-like_central"/>
</dbReference>
<evidence type="ECO:0000259" key="8">
    <source>
        <dbReference type="Pfam" id="PF20803"/>
    </source>
</evidence>
<keyword evidence="7" id="KW-0472">Membrane</keyword>
<gene>
    <name evidence="9" type="ORF">A3D71_04475</name>
</gene>
<dbReference type="PANTHER" id="PTHR30319:SF1">
    <property type="entry name" value="TRANSCRIPTIONAL REPRESSOR PAAX"/>
    <property type="match status" value="1"/>
</dbReference>
<sequence length="189" mass="22142">MGILEEESRQRTRRNDLRLMILSTIKVAGVLGLFMVAPNVLGGMEKLGLLPSTRQKDVVNRSCNQLVRQGLLIWEGKKLRLTPKGESALRSLELKRYDIPKPRRWDKKWRVLIFDIPEKQRALRNRIRDTLRAIGFMRLQGSVWVYPYDCEDLITLLKADFHVGRSMLYMVVDALEYDTRLRQEFGLKK</sequence>
<dbReference type="SUPFAM" id="SSF143430">
    <property type="entry name" value="TTP0101/SSO1404-like"/>
    <property type="match status" value="1"/>
</dbReference>
<proteinExistence type="predicted"/>
<dbReference type="Pfam" id="PF20803">
    <property type="entry name" value="PaaX_M"/>
    <property type="match status" value="1"/>
</dbReference>
<evidence type="ECO:0000256" key="3">
    <source>
        <dbReference type="ARBA" id="ARBA00022759"/>
    </source>
</evidence>
<accession>A0A1F6DWG9</accession>
<dbReference type="InterPro" id="IPR021127">
    <property type="entry name" value="CRISPR_associated_Cas2"/>
</dbReference>
<reference evidence="9 10" key="1">
    <citation type="journal article" date="2016" name="Nat. Commun.">
        <title>Thousands of microbial genomes shed light on interconnected biogeochemical processes in an aquifer system.</title>
        <authorList>
            <person name="Anantharaman K."/>
            <person name="Brown C.T."/>
            <person name="Hug L.A."/>
            <person name="Sharon I."/>
            <person name="Castelle C.J."/>
            <person name="Probst A.J."/>
            <person name="Thomas B.C."/>
            <person name="Singh A."/>
            <person name="Wilkins M.J."/>
            <person name="Karaoz U."/>
            <person name="Brodie E.L."/>
            <person name="Williams K.H."/>
            <person name="Hubbard S.S."/>
            <person name="Banfield J.F."/>
        </authorList>
    </citation>
    <scope>NUCLEOTIDE SEQUENCE [LARGE SCALE GENOMIC DNA]</scope>
</reference>
<protein>
    <submittedName>
        <fullName evidence="9">CRISPR-associated endonuclease Cas2</fullName>
    </submittedName>
</protein>
<name>A0A1F6DWG9_9BACT</name>
<dbReference type="Gene3D" id="3.30.70.2650">
    <property type="match status" value="1"/>
</dbReference>
<evidence type="ECO:0000256" key="7">
    <source>
        <dbReference type="SAM" id="Phobius"/>
    </source>
</evidence>
<evidence type="ECO:0000256" key="5">
    <source>
        <dbReference type="ARBA" id="ARBA00022842"/>
    </source>
</evidence>
<evidence type="ECO:0000313" key="9">
    <source>
        <dbReference type="EMBL" id="OGG65771.1"/>
    </source>
</evidence>
<dbReference type="AlphaFoldDB" id="A0A1F6DWG9"/>
<dbReference type="NCBIfam" id="TIGR01573">
    <property type="entry name" value="cas2"/>
    <property type="match status" value="1"/>
</dbReference>
<evidence type="ECO:0000256" key="1">
    <source>
        <dbReference type="ARBA" id="ARBA00022722"/>
    </source>
</evidence>
<keyword evidence="7" id="KW-1133">Transmembrane helix</keyword>
<dbReference type="GO" id="GO:0043571">
    <property type="term" value="P:maintenance of CRISPR repeat elements"/>
    <property type="evidence" value="ECO:0007669"/>
    <property type="project" value="InterPro"/>
</dbReference>
<evidence type="ECO:0000313" key="10">
    <source>
        <dbReference type="Proteomes" id="UP000177652"/>
    </source>
</evidence>
<keyword evidence="4" id="KW-0378">Hydrolase</keyword>
<evidence type="ECO:0000256" key="6">
    <source>
        <dbReference type="ARBA" id="ARBA00023118"/>
    </source>
</evidence>
<dbReference type="EMBL" id="MFLK01000031">
    <property type="protein sequence ID" value="OGG65771.1"/>
    <property type="molecule type" value="Genomic_DNA"/>
</dbReference>
<evidence type="ECO:0000256" key="4">
    <source>
        <dbReference type="ARBA" id="ARBA00022801"/>
    </source>
</evidence>
<dbReference type="Proteomes" id="UP000177652">
    <property type="component" value="Unassembled WGS sequence"/>
</dbReference>
<evidence type="ECO:0000256" key="2">
    <source>
        <dbReference type="ARBA" id="ARBA00022723"/>
    </source>
</evidence>
<dbReference type="PANTHER" id="PTHR30319">
    <property type="entry name" value="PHENYLACETIC ACID REGULATOR-RELATED TRANSCRIPTIONAL REPRESSOR"/>
    <property type="match status" value="1"/>
</dbReference>
<keyword evidence="1" id="KW-0540">Nuclease</keyword>
<feature type="transmembrane region" description="Helical" evidence="7">
    <location>
        <begin position="21"/>
        <end position="41"/>
    </location>
</feature>
<keyword evidence="2" id="KW-0479">Metal-binding</keyword>